<reference evidence="1 2" key="1">
    <citation type="submission" date="2024-02" db="EMBL/GenBank/DDBJ databases">
        <title>Chromosome-scale genome assembly of the rough periwinkle Littorina saxatilis.</title>
        <authorList>
            <person name="De Jode A."/>
            <person name="Faria R."/>
            <person name="Formenti G."/>
            <person name="Sims Y."/>
            <person name="Smith T.P."/>
            <person name="Tracey A."/>
            <person name="Wood J.M.D."/>
            <person name="Zagrodzka Z.B."/>
            <person name="Johannesson K."/>
            <person name="Butlin R.K."/>
            <person name="Leder E.H."/>
        </authorList>
    </citation>
    <scope>NUCLEOTIDE SEQUENCE [LARGE SCALE GENOMIC DNA]</scope>
    <source>
        <strain evidence="1">Snail1</strain>
        <tissue evidence="1">Muscle</tissue>
    </source>
</reference>
<accession>A0AAN9B5N8</accession>
<dbReference type="Proteomes" id="UP001374579">
    <property type="component" value="Unassembled WGS sequence"/>
</dbReference>
<gene>
    <name evidence="1" type="ORF">V1264_022804</name>
</gene>
<evidence type="ECO:0000313" key="1">
    <source>
        <dbReference type="EMBL" id="KAK7099746.1"/>
    </source>
</evidence>
<organism evidence="1 2">
    <name type="scientific">Littorina saxatilis</name>
    <dbReference type="NCBI Taxonomy" id="31220"/>
    <lineage>
        <taxon>Eukaryota</taxon>
        <taxon>Metazoa</taxon>
        <taxon>Spiralia</taxon>
        <taxon>Lophotrochozoa</taxon>
        <taxon>Mollusca</taxon>
        <taxon>Gastropoda</taxon>
        <taxon>Caenogastropoda</taxon>
        <taxon>Littorinimorpha</taxon>
        <taxon>Littorinoidea</taxon>
        <taxon>Littorinidae</taxon>
        <taxon>Littorina</taxon>
    </lineage>
</organism>
<dbReference type="AlphaFoldDB" id="A0AAN9B5N8"/>
<proteinExistence type="predicted"/>
<comment type="caution">
    <text evidence="1">The sequence shown here is derived from an EMBL/GenBank/DDBJ whole genome shotgun (WGS) entry which is preliminary data.</text>
</comment>
<dbReference type="EMBL" id="JBAMIC010000011">
    <property type="protein sequence ID" value="KAK7099746.1"/>
    <property type="molecule type" value="Genomic_DNA"/>
</dbReference>
<sequence>MTVNLDKTKVIVFRKGGFVAANEAWKYGNEDIEVVNRFHHKIVIDANGQRSGLKGKDKDWPNPKMFVEARQHT</sequence>
<name>A0AAN9B5N8_9CAEN</name>
<evidence type="ECO:0000313" key="2">
    <source>
        <dbReference type="Proteomes" id="UP001374579"/>
    </source>
</evidence>
<protein>
    <submittedName>
        <fullName evidence="1">Uncharacterized protein</fullName>
    </submittedName>
</protein>
<keyword evidence="2" id="KW-1185">Reference proteome</keyword>